<dbReference type="InterPro" id="IPR036640">
    <property type="entry name" value="ABC1_TM_sf"/>
</dbReference>
<reference evidence="12" key="1">
    <citation type="submission" date="2022-06" db="EMBL/GenBank/DDBJ databases">
        <title>Physiological and biochemical characterization and genomic elucidation of a strain of the genus Ensifer adhaerens M8 that combines arsenic oxidation and chromium reduction.</title>
        <authorList>
            <person name="Li X."/>
            <person name="Yu c."/>
        </authorList>
    </citation>
    <scope>NUCLEOTIDE SEQUENCE</scope>
    <source>
        <strain evidence="12">M8</strain>
        <plasmid evidence="12">pA</plasmid>
    </source>
</reference>
<dbReference type="PANTHER" id="PTHR24221">
    <property type="entry name" value="ATP-BINDING CASSETTE SUB-FAMILY B"/>
    <property type="match status" value="1"/>
</dbReference>
<evidence type="ECO:0000256" key="3">
    <source>
        <dbReference type="ARBA" id="ARBA00022692"/>
    </source>
</evidence>
<dbReference type="InterPro" id="IPR027417">
    <property type="entry name" value="P-loop_NTPase"/>
</dbReference>
<feature type="domain" description="ABC transmembrane type-1" evidence="11">
    <location>
        <begin position="24"/>
        <end position="295"/>
    </location>
</feature>
<evidence type="ECO:0000313" key="13">
    <source>
        <dbReference type="Proteomes" id="UP001055460"/>
    </source>
</evidence>
<feature type="transmembrane region" description="Helical" evidence="9">
    <location>
        <begin position="140"/>
        <end position="169"/>
    </location>
</feature>
<dbReference type="SUPFAM" id="SSF90123">
    <property type="entry name" value="ABC transporter transmembrane region"/>
    <property type="match status" value="1"/>
</dbReference>
<evidence type="ECO:0000259" key="11">
    <source>
        <dbReference type="PROSITE" id="PS50929"/>
    </source>
</evidence>
<feature type="transmembrane region" description="Helical" evidence="9">
    <location>
        <begin position="56"/>
        <end position="76"/>
    </location>
</feature>
<dbReference type="GO" id="GO:0016887">
    <property type="term" value="F:ATP hydrolysis activity"/>
    <property type="evidence" value="ECO:0007669"/>
    <property type="project" value="InterPro"/>
</dbReference>
<gene>
    <name evidence="12" type="ORF">NE863_24700</name>
</gene>
<evidence type="ECO:0000256" key="9">
    <source>
        <dbReference type="SAM" id="Phobius"/>
    </source>
</evidence>
<evidence type="ECO:0000259" key="10">
    <source>
        <dbReference type="PROSITE" id="PS50893"/>
    </source>
</evidence>
<dbReference type="Pfam" id="PF00005">
    <property type="entry name" value="ABC_tran"/>
    <property type="match status" value="1"/>
</dbReference>
<evidence type="ECO:0000256" key="6">
    <source>
        <dbReference type="ARBA" id="ARBA00022989"/>
    </source>
</evidence>
<keyword evidence="12" id="KW-0614">Plasmid</keyword>
<dbReference type="Pfam" id="PF00664">
    <property type="entry name" value="ABC_membrane"/>
    <property type="match status" value="1"/>
</dbReference>
<protein>
    <submittedName>
        <fullName evidence="12">Type I secretion system permease/ATPase</fullName>
    </submittedName>
</protein>
<feature type="region of interest" description="Disordered" evidence="8">
    <location>
        <begin position="554"/>
        <end position="593"/>
    </location>
</feature>
<feature type="transmembrane region" description="Helical" evidence="9">
    <location>
        <begin position="250"/>
        <end position="275"/>
    </location>
</feature>
<dbReference type="NCBIfam" id="TIGR01842">
    <property type="entry name" value="type_I_sec_PrtD"/>
    <property type="match status" value="1"/>
</dbReference>
<dbReference type="GO" id="GO:0005524">
    <property type="term" value="F:ATP binding"/>
    <property type="evidence" value="ECO:0007669"/>
    <property type="project" value="UniProtKB-KW"/>
</dbReference>
<dbReference type="SMART" id="SM00382">
    <property type="entry name" value="AAA"/>
    <property type="match status" value="1"/>
</dbReference>
<dbReference type="EMBL" id="CP098808">
    <property type="protein sequence ID" value="USJ25673.1"/>
    <property type="molecule type" value="Genomic_DNA"/>
</dbReference>
<dbReference type="InterPro" id="IPR017871">
    <property type="entry name" value="ABC_transporter-like_CS"/>
</dbReference>
<dbReference type="GO" id="GO:0030253">
    <property type="term" value="P:protein secretion by the type I secretion system"/>
    <property type="evidence" value="ECO:0007669"/>
    <property type="project" value="InterPro"/>
</dbReference>
<keyword evidence="6 9" id="KW-1133">Transmembrane helix</keyword>
<dbReference type="GO" id="GO:0034040">
    <property type="term" value="F:ATPase-coupled lipid transmembrane transporter activity"/>
    <property type="evidence" value="ECO:0007669"/>
    <property type="project" value="TreeGrafter"/>
</dbReference>
<dbReference type="PROSITE" id="PS00211">
    <property type="entry name" value="ABC_TRANSPORTER_1"/>
    <property type="match status" value="1"/>
</dbReference>
<dbReference type="Gene3D" id="1.20.1560.10">
    <property type="entry name" value="ABC transporter type 1, transmembrane domain"/>
    <property type="match status" value="1"/>
</dbReference>
<dbReference type="Gene3D" id="3.40.50.300">
    <property type="entry name" value="P-loop containing nucleotide triphosphate hydrolases"/>
    <property type="match status" value="1"/>
</dbReference>
<dbReference type="InterPro" id="IPR003439">
    <property type="entry name" value="ABC_transporter-like_ATP-bd"/>
</dbReference>
<dbReference type="Proteomes" id="UP001055460">
    <property type="component" value="Plasmid pA"/>
</dbReference>
<dbReference type="GO" id="GO:0140359">
    <property type="term" value="F:ABC-type transporter activity"/>
    <property type="evidence" value="ECO:0007669"/>
    <property type="project" value="InterPro"/>
</dbReference>
<dbReference type="PANTHER" id="PTHR24221:SF248">
    <property type="entry name" value="ABC TRANSPORTER TRANSMEMBRANE REGION"/>
    <property type="match status" value="1"/>
</dbReference>
<dbReference type="InterPro" id="IPR003593">
    <property type="entry name" value="AAA+_ATPase"/>
</dbReference>
<dbReference type="GO" id="GO:0030256">
    <property type="term" value="C:type I protein secretion system complex"/>
    <property type="evidence" value="ECO:0007669"/>
    <property type="project" value="InterPro"/>
</dbReference>
<keyword evidence="4" id="KW-0547">Nucleotide-binding</keyword>
<comment type="similarity">
    <text evidence="2">Belongs to the ABC transporter superfamily.</text>
</comment>
<feature type="transmembrane region" description="Helical" evidence="9">
    <location>
        <begin position="20"/>
        <end position="44"/>
    </location>
</feature>
<organism evidence="12 13">
    <name type="scientific">Ensifer adhaerens</name>
    <name type="common">Sinorhizobium morelense</name>
    <dbReference type="NCBI Taxonomy" id="106592"/>
    <lineage>
        <taxon>Bacteria</taxon>
        <taxon>Pseudomonadati</taxon>
        <taxon>Pseudomonadota</taxon>
        <taxon>Alphaproteobacteria</taxon>
        <taxon>Hyphomicrobiales</taxon>
        <taxon>Rhizobiaceae</taxon>
        <taxon>Sinorhizobium/Ensifer group</taxon>
        <taxon>Ensifer</taxon>
    </lineage>
</organism>
<evidence type="ECO:0000256" key="7">
    <source>
        <dbReference type="ARBA" id="ARBA00023136"/>
    </source>
</evidence>
<evidence type="ECO:0000256" key="5">
    <source>
        <dbReference type="ARBA" id="ARBA00022840"/>
    </source>
</evidence>
<geneLocation type="plasmid" evidence="12 13">
    <name>pA</name>
</geneLocation>
<accession>A0A9Q9DBH5</accession>
<dbReference type="AlphaFoldDB" id="A0A9Q9DBH5"/>
<keyword evidence="3 9" id="KW-0812">Transmembrane</keyword>
<evidence type="ECO:0000256" key="8">
    <source>
        <dbReference type="SAM" id="MobiDB-lite"/>
    </source>
</evidence>
<name>A0A9Q9DBH5_ENSAD</name>
<evidence type="ECO:0000256" key="2">
    <source>
        <dbReference type="ARBA" id="ARBA00005417"/>
    </source>
</evidence>
<keyword evidence="7 9" id="KW-0472">Membrane</keyword>
<dbReference type="SUPFAM" id="SSF52540">
    <property type="entry name" value="P-loop containing nucleoside triphosphate hydrolases"/>
    <property type="match status" value="1"/>
</dbReference>
<comment type="subcellular location">
    <subcellularLocation>
        <location evidence="1">Cell membrane</location>
        <topology evidence="1">Multi-pass membrane protein</topology>
    </subcellularLocation>
</comment>
<evidence type="ECO:0000256" key="4">
    <source>
        <dbReference type="ARBA" id="ARBA00022741"/>
    </source>
</evidence>
<proteinExistence type="inferred from homology"/>
<dbReference type="PROSITE" id="PS50929">
    <property type="entry name" value="ABC_TM1F"/>
    <property type="match status" value="1"/>
</dbReference>
<dbReference type="PROSITE" id="PS50893">
    <property type="entry name" value="ABC_TRANSPORTER_2"/>
    <property type="match status" value="1"/>
</dbReference>
<evidence type="ECO:0000256" key="1">
    <source>
        <dbReference type="ARBA" id="ARBA00004651"/>
    </source>
</evidence>
<sequence>MVDNRITSGSLRSAFRRSVIDLGLFSTVVNVLALTSPLFLIQVYDRVLPSSSIETLVYLTIIAFLAFAFLGLLDVIRAIYAVRMAAKLDSELGAAAFANVVAAAGREPGDIQPLRDLATVRGFVASRGTPVLFDLPFSPVFAALLYLLHPLLFLMTTIGAIVILLMVFLNQYMNKKASQFAQERITSANLTAQMFSRNAETVRAMGMTNNVGEVWGRQFAAATAAADGSLVVNAIFGGISRSIRMILQMAILAVGATLVLKGQMTAGMIFASSILSGRALQPLDQLVGIWKQAMDARSAWSRFEKVIEAGSVDSRKLLLPNPAGDIAVRDLLYVSPDAGADPEPILKRLNFTIAAGESVAVVGPSRAGKSTLARLLTGAIAPTAGSITIDGADLRTWDVAQLGSLIGYLSQDVQLLPGTIAANISRFEPDAADEAVVAAARAAHANDLILSQTKGYQTPIGPGSNNLSGGERQRIGLARAFYGSPRLLVLDEPNANLDSEGEAALGRALRDAKARGVTVVIVTHRISIATTCDRILVMKNGRIDDFGPTDEVARRAQSDRADRAAKAATAKRPSNLPTANISTFLPGRTGDRP</sequence>
<dbReference type="InterPro" id="IPR010128">
    <property type="entry name" value="ATPase_T1SS_PrtD-like"/>
</dbReference>
<dbReference type="InterPro" id="IPR039421">
    <property type="entry name" value="Type_1_exporter"/>
</dbReference>
<dbReference type="InterPro" id="IPR011527">
    <property type="entry name" value="ABC1_TM_dom"/>
</dbReference>
<dbReference type="RefSeq" id="WP_112976852.1">
    <property type="nucleotide sequence ID" value="NZ_CAXURO020000002.1"/>
</dbReference>
<keyword evidence="5" id="KW-0067">ATP-binding</keyword>
<feature type="compositionally biased region" description="Basic and acidic residues" evidence="8">
    <location>
        <begin position="554"/>
        <end position="565"/>
    </location>
</feature>
<feature type="domain" description="ABC transporter" evidence="10">
    <location>
        <begin position="326"/>
        <end position="565"/>
    </location>
</feature>
<evidence type="ECO:0000313" key="12">
    <source>
        <dbReference type="EMBL" id="USJ25673.1"/>
    </source>
</evidence>
<dbReference type="GO" id="GO:0005886">
    <property type="term" value="C:plasma membrane"/>
    <property type="evidence" value="ECO:0007669"/>
    <property type="project" value="UniProtKB-SubCell"/>
</dbReference>